<evidence type="ECO:0000256" key="2">
    <source>
        <dbReference type="ARBA" id="ARBA00023002"/>
    </source>
</evidence>
<dbReference type="OrthoDB" id="5307821at2759"/>
<dbReference type="PRINTS" id="PR00081">
    <property type="entry name" value="GDHRDH"/>
</dbReference>
<dbReference type="PANTHER" id="PTHR44196:SF1">
    <property type="entry name" value="DEHYDROGENASE_REDUCTASE SDR FAMILY MEMBER 7B"/>
    <property type="match status" value="1"/>
</dbReference>
<comment type="caution">
    <text evidence="7">The sequence shown here is derived from an EMBL/GenBank/DDBJ whole genome shotgun (WGS) entry which is preliminary data.</text>
</comment>
<keyword evidence="5" id="KW-0472">Membrane</keyword>
<keyword evidence="2" id="KW-0560">Oxidoreductase</keyword>
<proteinExistence type="inferred from homology"/>
<feature type="transmembrane region" description="Helical" evidence="5">
    <location>
        <begin position="12"/>
        <end position="29"/>
    </location>
</feature>
<evidence type="ECO:0000256" key="3">
    <source>
        <dbReference type="ARBA" id="ARBA00037096"/>
    </source>
</evidence>
<keyword evidence="8" id="KW-1185">Reference proteome</keyword>
<dbReference type="PRINTS" id="PR00080">
    <property type="entry name" value="SDRFAMILY"/>
</dbReference>
<evidence type="ECO:0000256" key="5">
    <source>
        <dbReference type="SAM" id="Phobius"/>
    </source>
</evidence>
<organism evidence="7 8">
    <name type="scientific">Ramazzottius varieornatus</name>
    <name type="common">Water bear</name>
    <name type="synonym">Tardigrade</name>
    <dbReference type="NCBI Taxonomy" id="947166"/>
    <lineage>
        <taxon>Eukaryota</taxon>
        <taxon>Metazoa</taxon>
        <taxon>Ecdysozoa</taxon>
        <taxon>Tardigrada</taxon>
        <taxon>Eutardigrada</taxon>
        <taxon>Parachela</taxon>
        <taxon>Hypsibioidea</taxon>
        <taxon>Ramazzottiidae</taxon>
        <taxon>Ramazzottius</taxon>
    </lineage>
</organism>
<accession>A0A1D1V9C2</accession>
<evidence type="ECO:0000256" key="4">
    <source>
        <dbReference type="RuleBase" id="RU000363"/>
    </source>
</evidence>
<keyword evidence="5" id="KW-0812">Transmembrane</keyword>
<dbReference type="AlphaFoldDB" id="A0A1D1V9C2"/>
<gene>
    <name evidence="7" type="primary">RvY_08792-1</name>
    <name evidence="7" type="synonym">RvY_08792.1</name>
    <name evidence="7" type="ORF">RvY_08792</name>
</gene>
<dbReference type="Gene3D" id="3.40.50.720">
    <property type="entry name" value="NAD(P)-binding Rossmann-like Domain"/>
    <property type="match status" value="1"/>
</dbReference>
<dbReference type="InterPro" id="IPR036291">
    <property type="entry name" value="NAD(P)-bd_dom_sf"/>
</dbReference>
<dbReference type="GO" id="GO:0016491">
    <property type="term" value="F:oxidoreductase activity"/>
    <property type="evidence" value="ECO:0007669"/>
    <property type="project" value="UniProtKB-KW"/>
</dbReference>
<evidence type="ECO:0000256" key="1">
    <source>
        <dbReference type="ARBA" id="ARBA00006484"/>
    </source>
</evidence>
<dbReference type="EMBL" id="BDGG01000004">
    <property type="protein sequence ID" value="GAU97510.1"/>
    <property type="molecule type" value="Genomic_DNA"/>
</dbReference>
<evidence type="ECO:0000313" key="8">
    <source>
        <dbReference type="Proteomes" id="UP000186922"/>
    </source>
</evidence>
<evidence type="ECO:0000259" key="6">
    <source>
        <dbReference type="SMART" id="SM00822"/>
    </source>
</evidence>
<dbReference type="InterPro" id="IPR020904">
    <property type="entry name" value="Sc_DH/Rdtase_CS"/>
</dbReference>
<dbReference type="PROSITE" id="PS00061">
    <property type="entry name" value="ADH_SHORT"/>
    <property type="match status" value="1"/>
</dbReference>
<keyword evidence="5" id="KW-1133">Transmembrane helix</keyword>
<dbReference type="SUPFAM" id="SSF51735">
    <property type="entry name" value="NAD(P)-binding Rossmann-fold domains"/>
    <property type="match status" value="1"/>
</dbReference>
<feature type="domain" description="Ketoreductase" evidence="6">
    <location>
        <begin position="45"/>
        <end position="232"/>
    </location>
</feature>
<dbReference type="SMART" id="SM00822">
    <property type="entry name" value="PKS_KR"/>
    <property type="match status" value="1"/>
</dbReference>
<name>A0A1D1V9C2_RAMVA</name>
<sequence length="313" mass="34442">MESLDPLSWSWRSIFVGIVGSSVVLWGVYKATRSRRRLKLQLSDKVVCVTGATGGLGLALSRTLAAQGARLVLTGRNMDALRRLSFDLSEIYPQIHAPVLVELDLADLAVLESKAKEILNAFGHVDVIIHNAGVSSRGSVMDNSFSVDFEVMKINYLAPVALTKEILPAMIKQGGGTIAVVSSVQGRIAIPERSSYAASKHAIQAYFDALRAEVHEQNISVLVVSPGYIRTNLSLNALTGQGKIYGKMDETTARGMDPMEVADRIIRAVETREEELLICDIKTQFAIYLRTLRPSFYFKLMSKRAAKNKTDKR</sequence>
<dbReference type="PANTHER" id="PTHR44196">
    <property type="entry name" value="DEHYDROGENASE/REDUCTASE SDR FAMILY MEMBER 7B"/>
    <property type="match status" value="1"/>
</dbReference>
<comment type="function">
    <text evidence="3">Putative oxidoreductase.</text>
</comment>
<dbReference type="Proteomes" id="UP000186922">
    <property type="component" value="Unassembled WGS sequence"/>
</dbReference>
<comment type="similarity">
    <text evidence="1 4">Belongs to the short-chain dehydrogenases/reductases (SDR) family.</text>
</comment>
<dbReference type="GO" id="GO:0016020">
    <property type="term" value="C:membrane"/>
    <property type="evidence" value="ECO:0007669"/>
    <property type="project" value="TreeGrafter"/>
</dbReference>
<evidence type="ECO:0000313" key="7">
    <source>
        <dbReference type="EMBL" id="GAU97510.1"/>
    </source>
</evidence>
<protein>
    <recommendedName>
        <fullName evidence="6">Ketoreductase domain-containing protein</fullName>
    </recommendedName>
</protein>
<dbReference type="Pfam" id="PF00106">
    <property type="entry name" value="adh_short"/>
    <property type="match status" value="1"/>
</dbReference>
<dbReference type="InterPro" id="IPR002347">
    <property type="entry name" value="SDR_fam"/>
</dbReference>
<dbReference type="STRING" id="947166.A0A1D1V9C2"/>
<dbReference type="InterPro" id="IPR057326">
    <property type="entry name" value="KR_dom"/>
</dbReference>
<reference evidence="7 8" key="1">
    <citation type="journal article" date="2016" name="Nat. Commun.">
        <title>Extremotolerant tardigrade genome and improved radiotolerance of human cultured cells by tardigrade-unique protein.</title>
        <authorList>
            <person name="Hashimoto T."/>
            <person name="Horikawa D.D."/>
            <person name="Saito Y."/>
            <person name="Kuwahara H."/>
            <person name="Kozuka-Hata H."/>
            <person name="Shin-I T."/>
            <person name="Minakuchi Y."/>
            <person name="Ohishi K."/>
            <person name="Motoyama A."/>
            <person name="Aizu T."/>
            <person name="Enomoto A."/>
            <person name="Kondo K."/>
            <person name="Tanaka S."/>
            <person name="Hara Y."/>
            <person name="Koshikawa S."/>
            <person name="Sagara H."/>
            <person name="Miura T."/>
            <person name="Yokobori S."/>
            <person name="Miyagawa K."/>
            <person name="Suzuki Y."/>
            <person name="Kubo T."/>
            <person name="Oyama M."/>
            <person name="Kohara Y."/>
            <person name="Fujiyama A."/>
            <person name="Arakawa K."/>
            <person name="Katayama T."/>
            <person name="Toyoda A."/>
            <person name="Kunieda T."/>
        </authorList>
    </citation>
    <scope>NUCLEOTIDE SEQUENCE [LARGE SCALE GENOMIC DNA]</scope>
    <source>
        <strain evidence="7 8">YOKOZUNA-1</strain>
    </source>
</reference>
<dbReference type="GO" id="GO:0006629">
    <property type="term" value="P:lipid metabolic process"/>
    <property type="evidence" value="ECO:0007669"/>
    <property type="project" value="UniProtKB-ARBA"/>
</dbReference>